<dbReference type="InterPro" id="IPR039161">
    <property type="entry name" value="C19orf47-like"/>
</dbReference>
<comment type="caution">
    <text evidence="3">The sequence shown here is derived from an EMBL/GenBank/DDBJ whole genome shotgun (WGS) entry which is preliminary data.</text>
</comment>
<dbReference type="PANTHER" id="PTHR21359">
    <property type="entry name" value="DUF5577 DOMAIN-CONTAINING PROTEIN"/>
    <property type="match status" value="1"/>
</dbReference>
<sequence length="361" mass="40103">MDTSQWIAFFRKAGLPPNVAANYAIIFFDNRIQVDMLLDLSKEYLYDMGIKVMGDVIAILKYAKEFNNQLAKERIIGVQPVPTTKAVAERFVGHYTRSSPLRTQGPIERASLKRKSNIISLKPCTPPLPSPFSKPRRVPPEEEGAYKIKMPQGTTERTRKILRLQKMQQIPQAQAASKRSVFSRLGESAVSSSTDLDKPSSSTVFERLGPAGRSDETPSSTVMNEITMKPKGKPLPYRGVLKMTVGKNRVVTTTVPKNASILSRTVIKPAGLGNQRVIKTVQLNRINSTLRTNRSPKAGHVVINTKKPVKSQSLFGAAISQSVKSRLGEKIDARNPARTKILLKNRLQLKSQSNVFDRLGR</sequence>
<dbReference type="Pfam" id="PF18017">
    <property type="entry name" value="SAM_4"/>
    <property type="match status" value="1"/>
</dbReference>
<evidence type="ECO:0000313" key="4">
    <source>
        <dbReference type="Proteomes" id="UP000827092"/>
    </source>
</evidence>
<dbReference type="Proteomes" id="UP000827092">
    <property type="component" value="Unassembled WGS sequence"/>
</dbReference>
<feature type="region of interest" description="Disordered" evidence="1">
    <location>
        <begin position="123"/>
        <end position="142"/>
    </location>
</feature>
<dbReference type="GO" id="GO:0005634">
    <property type="term" value="C:nucleus"/>
    <property type="evidence" value="ECO:0007669"/>
    <property type="project" value="TreeGrafter"/>
</dbReference>
<accession>A0AAV6U0R5</accession>
<dbReference type="Gene3D" id="1.10.150.50">
    <property type="entry name" value="Transcription Factor, Ets-1"/>
    <property type="match status" value="1"/>
</dbReference>
<dbReference type="InterPro" id="IPR041477">
    <property type="entry name" value="DUF5577"/>
</dbReference>
<feature type="compositionally biased region" description="Low complexity" evidence="1">
    <location>
        <begin position="191"/>
        <end position="203"/>
    </location>
</feature>
<organism evidence="3 4">
    <name type="scientific">Oedothorax gibbosus</name>
    <dbReference type="NCBI Taxonomy" id="931172"/>
    <lineage>
        <taxon>Eukaryota</taxon>
        <taxon>Metazoa</taxon>
        <taxon>Ecdysozoa</taxon>
        <taxon>Arthropoda</taxon>
        <taxon>Chelicerata</taxon>
        <taxon>Arachnida</taxon>
        <taxon>Araneae</taxon>
        <taxon>Araneomorphae</taxon>
        <taxon>Entelegynae</taxon>
        <taxon>Araneoidea</taxon>
        <taxon>Linyphiidae</taxon>
        <taxon>Erigoninae</taxon>
        <taxon>Oedothorax</taxon>
    </lineage>
</organism>
<gene>
    <name evidence="3" type="ORF">JTE90_015243</name>
</gene>
<feature type="domain" description="DUF5577" evidence="2">
    <location>
        <begin position="133"/>
        <end position="243"/>
    </location>
</feature>
<dbReference type="AlphaFoldDB" id="A0AAV6U0R5"/>
<dbReference type="PANTHER" id="PTHR21359:SF1">
    <property type="entry name" value="DUF5577 DOMAIN-CONTAINING PROTEIN"/>
    <property type="match status" value="1"/>
</dbReference>
<dbReference type="Pfam" id="PF17740">
    <property type="entry name" value="DUF5577"/>
    <property type="match status" value="1"/>
</dbReference>
<dbReference type="CDD" id="cd09531">
    <property type="entry name" value="SAM_CS047"/>
    <property type="match status" value="1"/>
</dbReference>
<keyword evidence="4" id="KW-1185">Reference proteome</keyword>
<dbReference type="InterPro" id="IPR040772">
    <property type="entry name" value="C19orf47_SAM"/>
</dbReference>
<protein>
    <recommendedName>
        <fullName evidence="2">DUF5577 domain-containing protein</fullName>
    </recommendedName>
</protein>
<proteinExistence type="predicted"/>
<dbReference type="InterPro" id="IPR013761">
    <property type="entry name" value="SAM/pointed_sf"/>
</dbReference>
<feature type="region of interest" description="Disordered" evidence="1">
    <location>
        <begin position="189"/>
        <end position="220"/>
    </location>
</feature>
<evidence type="ECO:0000256" key="1">
    <source>
        <dbReference type="SAM" id="MobiDB-lite"/>
    </source>
</evidence>
<reference evidence="3 4" key="1">
    <citation type="journal article" date="2022" name="Nat. Ecol. Evol.">
        <title>A masculinizing supergene underlies an exaggerated male reproductive morph in a spider.</title>
        <authorList>
            <person name="Hendrickx F."/>
            <person name="De Corte Z."/>
            <person name="Sonet G."/>
            <person name="Van Belleghem S.M."/>
            <person name="Kostlbacher S."/>
            <person name="Vangestel C."/>
        </authorList>
    </citation>
    <scope>NUCLEOTIDE SEQUENCE [LARGE SCALE GENOMIC DNA]</scope>
    <source>
        <strain evidence="3">W744_W776</strain>
    </source>
</reference>
<evidence type="ECO:0000313" key="3">
    <source>
        <dbReference type="EMBL" id="KAG8177099.1"/>
    </source>
</evidence>
<evidence type="ECO:0000259" key="2">
    <source>
        <dbReference type="Pfam" id="PF17740"/>
    </source>
</evidence>
<dbReference type="EMBL" id="JAFNEN010000821">
    <property type="protein sequence ID" value="KAG8177099.1"/>
    <property type="molecule type" value="Genomic_DNA"/>
</dbReference>
<name>A0AAV6U0R5_9ARAC</name>
<dbReference type="SUPFAM" id="SSF47769">
    <property type="entry name" value="SAM/Pointed domain"/>
    <property type="match status" value="1"/>
</dbReference>